<keyword evidence="5" id="KW-1185">Reference proteome</keyword>
<evidence type="ECO:0000256" key="2">
    <source>
        <dbReference type="SAM" id="MobiDB-lite"/>
    </source>
</evidence>
<dbReference type="OrthoDB" id="9451547at2759"/>
<evidence type="ECO:0000313" key="4">
    <source>
        <dbReference type="EMBL" id="KZT62759.1"/>
    </source>
</evidence>
<feature type="compositionally biased region" description="Low complexity" evidence="2">
    <location>
        <begin position="40"/>
        <end position="65"/>
    </location>
</feature>
<dbReference type="AlphaFoldDB" id="A0A165K6T6"/>
<feature type="compositionally biased region" description="Polar residues" evidence="2">
    <location>
        <begin position="742"/>
        <end position="751"/>
    </location>
</feature>
<keyword evidence="1" id="KW-0175">Coiled coil</keyword>
<keyword evidence="3" id="KW-1133">Transmembrane helix</keyword>
<feature type="region of interest" description="Disordered" evidence="2">
    <location>
        <begin position="1037"/>
        <end position="1064"/>
    </location>
</feature>
<reference evidence="4 5" key="1">
    <citation type="journal article" date="2016" name="Mol. Biol. Evol.">
        <title>Comparative Genomics of Early-Diverging Mushroom-Forming Fungi Provides Insights into the Origins of Lignocellulose Decay Capabilities.</title>
        <authorList>
            <person name="Nagy L.G."/>
            <person name="Riley R."/>
            <person name="Tritt A."/>
            <person name="Adam C."/>
            <person name="Daum C."/>
            <person name="Floudas D."/>
            <person name="Sun H."/>
            <person name="Yadav J.S."/>
            <person name="Pangilinan J."/>
            <person name="Larsson K.H."/>
            <person name="Matsuura K."/>
            <person name="Barry K."/>
            <person name="Labutti K."/>
            <person name="Kuo R."/>
            <person name="Ohm R.A."/>
            <person name="Bhattacharya S.S."/>
            <person name="Shirouzu T."/>
            <person name="Yoshinaga Y."/>
            <person name="Martin F.M."/>
            <person name="Grigoriev I.V."/>
            <person name="Hibbett D.S."/>
        </authorList>
    </citation>
    <scope>NUCLEOTIDE SEQUENCE [LARGE SCALE GENOMIC DNA]</scope>
    <source>
        <strain evidence="4 5">HHB12733</strain>
    </source>
</reference>
<dbReference type="EMBL" id="KV423914">
    <property type="protein sequence ID" value="KZT62759.1"/>
    <property type="molecule type" value="Genomic_DNA"/>
</dbReference>
<feature type="compositionally biased region" description="Pro residues" evidence="2">
    <location>
        <begin position="241"/>
        <end position="256"/>
    </location>
</feature>
<feature type="compositionally biased region" description="Pro residues" evidence="2">
    <location>
        <begin position="1"/>
        <end position="10"/>
    </location>
</feature>
<protein>
    <submittedName>
        <fullName evidence="4">Uncharacterized protein</fullName>
    </submittedName>
</protein>
<feature type="coiled-coil region" evidence="1">
    <location>
        <begin position="546"/>
        <end position="573"/>
    </location>
</feature>
<sequence>MLSYPRPAPPSSRRNLHALASSTTPAPAAASTPRVPTYASHTTSLSRSSATSSLSSLPQHLQHSPATQAARMLNIDLASFSFSPSHSLSPSLGDVEIADHLPKEGNEDGEGEEAGMTEEWLSARSRDELGRMLLRAQRVIRERERELGLAASIGKQLLQQNEHIRRRSDRLLARLSISSPRPGWQGGSPRSPGSSIDSLGSVRSVRSGLSAREASVDTASFRKSLFGLEGEDAWSESSVTPQPPAAFRPYITPPRRPSFTPSRTDNSHTHTRTPSLLHLRQENQELQGKLESLEKEAAREEREGRRRLRGLERELDGLRGELDALREEEERGREREEVERRERERERRVERSRERQREREMQREEEERSRSEETEGRRREDSWAAQMHGLSSSDLDGPRLRPVGLSWRDEPAHQPTSSTARNFQTETQEQEEEEEEEEQSPTPSGLRLHPHPHTLASLASVGSLASDRSSYHSFPASPPEGRVGLSGSTSRASGSDGSTASVATSLAEVAQSEEAETALVPSPLRPSHQHTHTRSRALTHTDLPILAALLHKIRELEATNTDLLAQREGMEARLRSAKKGVQVMEEGIGEVARELAGLAQLERESPGEWDLDLGIDGAGMGRMLGMRRERSNSLPSEYSPTTPMREEPTVRAPAPASPRPRAAPSSPLHAQRSRRRKGLPPAFLFPHQRPFDNSAEMRGPLTAPLPVTDRLPPTYTAPYEEGDVLGPLTAPLPPLARFPLSRATSDRSTPTLRHFPRSSSDEEEWQGPRDPFLSDGSELGRSARARTPDVDPLPLSLDFRARTPEVDPLSLGFRARTPDAEQEQLEQGWKRLNDELKRSADLGAGALRKRPSSHRGVRSLGEELARVQGGAVLGTLGAGSLKGTWRFTPLKELEGEEEEEEDSEAEVSAVLRMGGESRSRSRDGGKDKGKGRAVVPMTPPQVNTLDLFEQLNQAIEEDEDEDRAFSGKGRRLDTLLRAGALKNAPATTFELLEKAVEERAAARGGKDGKKGVLGWVEWMLMILLWLDEMFPPRKEDRELDDTYTDSSLAATPETSTVPLPAAGSSTQLQRRAALALDPRLTRIVGDVWLTVLFMWTVGVFMVGVAKKGPRGVLMGEADTRVERR</sequence>
<dbReference type="STRING" id="1353952.A0A165K6T6"/>
<feature type="region of interest" description="Disordered" evidence="2">
    <location>
        <begin position="913"/>
        <end position="938"/>
    </location>
</feature>
<feature type="region of interest" description="Disordered" evidence="2">
    <location>
        <begin position="1"/>
        <end position="65"/>
    </location>
</feature>
<feature type="compositionally biased region" description="Low complexity" evidence="2">
    <location>
        <begin position="20"/>
        <end position="33"/>
    </location>
</feature>
<feature type="compositionally biased region" description="Polar residues" evidence="2">
    <location>
        <begin position="414"/>
        <end position="423"/>
    </location>
</feature>
<gene>
    <name evidence="4" type="ORF">CALCODRAFT_478688</name>
</gene>
<feature type="transmembrane region" description="Helical" evidence="3">
    <location>
        <begin position="1087"/>
        <end position="1105"/>
    </location>
</feature>
<organism evidence="4 5">
    <name type="scientific">Calocera cornea HHB12733</name>
    <dbReference type="NCBI Taxonomy" id="1353952"/>
    <lineage>
        <taxon>Eukaryota</taxon>
        <taxon>Fungi</taxon>
        <taxon>Dikarya</taxon>
        <taxon>Basidiomycota</taxon>
        <taxon>Agaricomycotina</taxon>
        <taxon>Dacrymycetes</taxon>
        <taxon>Dacrymycetales</taxon>
        <taxon>Dacrymycetaceae</taxon>
        <taxon>Calocera</taxon>
    </lineage>
</organism>
<feature type="compositionally biased region" description="Basic and acidic residues" evidence="2">
    <location>
        <begin position="291"/>
        <end position="382"/>
    </location>
</feature>
<feature type="compositionally biased region" description="Polar residues" evidence="2">
    <location>
        <begin position="1044"/>
        <end position="1064"/>
    </location>
</feature>
<feature type="region of interest" description="Disordered" evidence="2">
    <location>
        <begin position="178"/>
        <end position="200"/>
    </location>
</feature>
<feature type="compositionally biased region" description="Low complexity" evidence="2">
    <location>
        <begin position="651"/>
        <end position="667"/>
    </location>
</feature>
<feature type="region of interest" description="Disordered" evidence="2">
    <location>
        <begin position="629"/>
        <end position="709"/>
    </location>
</feature>
<evidence type="ECO:0000313" key="5">
    <source>
        <dbReference type="Proteomes" id="UP000076842"/>
    </source>
</evidence>
<evidence type="ECO:0000256" key="1">
    <source>
        <dbReference type="SAM" id="Coils"/>
    </source>
</evidence>
<name>A0A165K6T6_9BASI</name>
<dbReference type="InParanoid" id="A0A165K6T6"/>
<evidence type="ECO:0000256" key="3">
    <source>
        <dbReference type="SAM" id="Phobius"/>
    </source>
</evidence>
<dbReference type="Proteomes" id="UP000076842">
    <property type="component" value="Unassembled WGS sequence"/>
</dbReference>
<feature type="region of interest" description="Disordered" evidence="2">
    <location>
        <begin position="232"/>
        <end position="276"/>
    </location>
</feature>
<feature type="compositionally biased region" description="Polar residues" evidence="2">
    <location>
        <begin position="486"/>
        <end position="504"/>
    </location>
</feature>
<feature type="compositionally biased region" description="Polar residues" evidence="2">
    <location>
        <begin position="632"/>
        <end position="642"/>
    </location>
</feature>
<proteinExistence type="predicted"/>
<keyword evidence="3" id="KW-0812">Transmembrane</keyword>
<feature type="region of interest" description="Disordered" evidence="2">
    <location>
        <begin position="290"/>
        <end position="538"/>
    </location>
</feature>
<feature type="region of interest" description="Disordered" evidence="2">
    <location>
        <begin position="736"/>
        <end position="796"/>
    </location>
</feature>
<feature type="compositionally biased region" description="Low complexity" evidence="2">
    <location>
        <begin position="455"/>
        <end position="466"/>
    </location>
</feature>
<feature type="compositionally biased region" description="Basic residues" evidence="2">
    <location>
        <begin position="527"/>
        <end position="537"/>
    </location>
</feature>
<keyword evidence="3" id="KW-0472">Membrane</keyword>
<feature type="compositionally biased region" description="Basic and acidic residues" evidence="2">
    <location>
        <begin position="915"/>
        <end position="930"/>
    </location>
</feature>
<accession>A0A165K6T6</accession>
<feature type="compositionally biased region" description="Acidic residues" evidence="2">
    <location>
        <begin position="428"/>
        <end position="439"/>
    </location>
</feature>